<dbReference type="GO" id="GO:0035999">
    <property type="term" value="P:tetrahydrofolate interconversion"/>
    <property type="evidence" value="ECO:0007669"/>
    <property type="project" value="UniProtKB-UniRule"/>
</dbReference>
<evidence type="ECO:0000313" key="16">
    <source>
        <dbReference type="Proteomes" id="UP000045545"/>
    </source>
</evidence>
<dbReference type="STRING" id="690567.1325"/>
<name>A0A0E4GDK6_9FIRM</name>
<evidence type="ECO:0000256" key="9">
    <source>
        <dbReference type="ARBA" id="ARBA00023102"/>
    </source>
</evidence>
<comment type="pathway">
    <text evidence="1 12">One-carbon metabolism; tetrahydrofolate interconversion.</text>
</comment>
<evidence type="ECO:0000256" key="8">
    <source>
        <dbReference type="ARBA" id="ARBA00023002"/>
    </source>
</evidence>
<evidence type="ECO:0000256" key="5">
    <source>
        <dbReference type="ARBA" id="ARBA00022755"/>
    </source>
</evidence>
<keyword evidence="3 12" id="KW-0554">One-carbon metabolism</keyword>
<evidence type="ECO:0000259" key="13">
    <source>
        <dbReference type="Pfam" id="PF00763"/>
    </source>
</evidence>
<dbReference type="EC" id="3.5.4.9" evidence="12"/>
<accession>A0A0E4GDK6</accession>
<dbReference type="SUPFAM" id="SSF51735">
    <property type="entry name" value="NAD(P)-binding Rossmann-fold domains"/>
    <property type="match status" value="1"/>
</dbReference>
<dbReference type="HAMAP" id="MF_01576">
    <property type="entry name" value="THF_DHG_CYH"/>
    <property type="match status" value="1"/>
</dbReference>
<dbReference type="Pfam" id="PF02882">
    <property type="entry name" value="THF_DHG_CYH_C"/>
    <property type="match status" value="1"/>
</dbReference>
<dbReference type="GO" id="GO:0009086">
    <property type="term" value="P:methionine biosynthetic process"/>
    <property type="evidence" value="ECO:0007669"/>
    <property type="project" value="UniProtKB-KW"/>
</dbReference>
<dbReference type="GO" id="GO:0006164">
    <property type="term" value="P:purine nucleotide biosynthetic process"/>
    <property type="evidence" value="ECO:0007669"/>
    <property type="project" value="UniProtKB-KW"/>
</dbReference>
<dbReference type="InterPro" id="IPR046346">
    <property type="entry name" value="Aminoacid_DH-like_N_sf"/>
</dbReference>
<evidence type="ECO:0000256" key="10">
    <source>
        <dbReference type="ARBA" id="ARBA00023167"/>
    </source>
</evidence>
<sequence>MELICGKDISSEIRNQLKENLAQEGLKPCLAVINVGDDKENLLYIGLKENAVDTLGGETRIASLPQNAAKEEVLNLINELNHDQAVNGILLQLPLPKELQPYEQEFLSAIDPAKDVDGFHPVNMGRLVNGTPGFISCAALACMDISKRYKAPLAGKKVLLIGDSFDLIRPLALMFIKESCQVSVAPQYKSALMEGVDIAVIEAGGPHIVKASGIKEGALLIDAGFYYDQNSLFGNVDKEDLSKIDGHLLPVPGGVGPMLITKLLENLCMAAGMSLPDKNTG</sequence>
<dbReference type="GO" id="GO:0005829">
    <property type="term" value="C:cytosol"/>
    <property type="evidence" value="ECO:0007669"/>
    <property type="project" value="TreeGrafter"/>
</dbReference>
<evidence type="ECO:0000256" key="11">
    <source>
        <dbReference type="ARBA" id="ARBA00023268"/>
    </source>
</evidence>
<dbReference type="Proteomes" id="UP000045545">
    <property type="component" value="Unassembled WGS sequence"/>
</dbReference>
<keyword evidence="5 12" id="KW-0658">Purine biosynthesis</keyword>
<proteinExistence type="inferred from homology"/>
<dbReference type="InterPro" id="IPR020631">
    <property type="entry name" value="THF_DH/CycHdrlase_NAD-bd_dom"/>
</dbReference>
<feature type="binding site" evidence="12">
    <location>
        <begin position="162"/>
        <end position="164"/>
    </location>
    <ligand>
        <name>NADP(+)</name>
        <dbReference type="ChEBI" id="CHEBI:58349"/>
    </ligand>
</feature>
<keyword evidence="6 12" id="KW-0378">Hydrolase</keyword>
<dbReference type="SUPFAM" id="SSF53223">
    <property type="entry name" value="Aminoacid dehydrogenase-like, N-terminal domain"/>
    <property type="match status" value="1"/>
</dbReference>
<evidence type="ECO:0000256" key="7">
    <source>
        <dbReference type="ARBA" id="ARBA00022857"/>
    </source>
</evidence>
<evidence type="ECO:0000256" key="1">
    <source>
        <dbReference type="ARBA" id="ARBA00004777"/>
    </source>
</evidence>
<dbReference type="RefSeq" id="WP_046496800.1">
    <property type="nucleotide sequence ID" value="NZ_CGIH01000026.1"/>
</dbReference>
<dbReference type="FunFam" id="3.40.50.10860:FF:000005">
    <property type="entry name" value="C-1-tetrahydrofolate synthase, cytoplasmic, putative"/>
    <property type="match status" value="1"/>
</dbReference>
<dbReference type="PRINTS" id="PR00085">
    <property type="entry name" value="THFDHDRGNASE"/>
</dbReference>
<dbReference type="GO" id="GO:0004477">
    <property type="term" value="F:methenyltetrahydrofolate cyclohydrolase activity"/>
    <property type="evidence" value="ECO:0007669"/>
    <property type="project" value="UniProtKB-UniRule"/>
</dbReference>
<evidence type="ECO:0000313" key="15">
    <source>
        <dbReference type="EMBL" id="CFX49599.1"/>
    </source>
</evidence>
<comment type="caution">
    <text evidence="12">Lacks conserved residue(s) required for the propagation of feature annotation.</text>
</comment>
<evidence type="ECO:0000256" key="4">
    <source>
        <dbReference type="ARBA" id="ARBA00022605"/>
    </source>
</evidence>
<dbReference type="InterPro" id="IPR020630">
    <property type="entry name" value="THF_DH/CycHdrlase_cat_dom"/>
</dbReference>
<gene>
    <name evidence="12" type="primary">folD</name>
    <name evidence="15" type="ORF">1325</name>
</gene>
<comment type="catalytic activity">
    <reaction evidence="12">
        <text>(6R)-5,10-methenyltetrahydrofolate + H2O = (6R)-10-formyltetrahydrofolate + H(+)</text>
        <dbReference type="Rhea" id="RHEA:23700"/>
        <dbReference type="ChEBI" id="CHEBI:15377"/>
        <dbReference type="ChEBI" id="CHEBI:15378"/>
        <dbReference type="ChEBI" id="CHEBI:57455"/>
        <dbReference type="ChEBI" id="CHEBI:195366"/>
        <dbReference type="EC" id="3.5.4.9"/>
    </reaction>
</comment>
<keyword evidence="11 12" id="KW-0511">Multifunctional enzyme</keyword>
<feature type="domain" description="Tetrahydrofolate dehydrogenase/cyclohydrolase NAD(P)-binding" evidence="14">
    <location>
        <begin position="136"/>
        <end position="271"/>
    </location>
</feature>
<dbReference type="EMBL" id="CGIH01000026">
    <property type="protein sequence ID" value="CFX49599.1"/>
    <property type="molecule type" value="Genomic_DNA"/>
</dbReference>
<dbReference type="PANTHER" id="PTHR48099">
    <property type="entry name" value="C-1-TETRAHYDROFOLATE SYNTHASE, CYTOPLASMIC-RELATED"/>
    <property type="match status" value="1"/>
</dbReference>
<protein>
    <recommendedName>
        <fullName evidence="12">Bifunctional protein FolD</fullName>
    </recommendedName>
    <domain>
        <recommendedName>
            <fullName evidence="12">Methylenetetrahydrofolate dehydrogenase</fullName>
            <ecNumber evidence="12">1.5.1.5</ecNumber>
        </recommendedName>
    </domain>
    <domain>
        <recommendedName>
            <fullName evidence="12">Methenyltetrahydrofolate cyclohydrolase</fullName>
            <ecNumber evidence="12">3.5.4.9</ecNumber>
        </recommendedName>
    </domain>
</protein>
<feature type="domain" description="Tetrahydrofolate dehydrogenase/cyclohydrolase catalytic" evidence="13">
    <location>
        <begin position="5"/>
        <end position="117"/>
    </location>
</feature>
<dbReference type="GO" id="GO:0004488">
    <property type="term" value="F:methylenetetrahydrofolate dehydrogenase (NADP+) activity"/>
    <property type="evidence" value="ECO:0007669"/>
    <property type="project" value="UniProtKB-UniRule"/>
</dbReference>
<dbReference type="CDD" id="cd01080">
    <property type="entry name" value="NAD_bind_m-THF_DH_Cyclohyd"/>
    <property type="match status" value="1"/>
</dbReference>
<keyword evidence="4 12" id="KW-0028">Amino-acid biosynthesis</keyword>
<comment type="similarity">
    <text evidence="12">Belongs to the tetrahydrofolate dehydrogenase/cyclohydrolase family.</text>
</comment>
<dbReference type="OrthoDB" id="9803580at2"/>
<keyword evidence="7 12" id="KW-0521">NADP</keyword>
<comment type="subunit">
    <text evidence="2 12">Homodimer.</text>
</comment>
<keyword evidence="9 12" id="KW-0368">Histidine biosynthesis</keyword>
<dbReference type="UniPathway" id="UPA00193"/>
<evidence type="ECO:0000256" key="3">
    <source>
        <dbReference type="ARBA" id="ARBA00022563"/>
    </source>
</evidence>
<evidence type="ECO:0000256" key="6">
    <source>
        <dbReference type="ARBA" id="ARBA00022801"/>
    </source>
</evidence>
<dbReference type="EC" id="1.5.1.5" evidence="12"/>
<reference evidence="15 16" key="1">
    <citation type="submission" date="2015-03" db="EMBL/GenBank/DDBJ databases">
        <authorList>
            <person name="Murphy D."/>
        </authorList>
    </citation>
    <scope>NUCLEOTIDE SEQUENCE [LARGE SCALE GENOMIC DNA]</scope>
    <source>
        <strain evidence="15 16">OL-4</strain>
    </source>
</reference>
<dbReference type="Gene3D" id="3.40.50.10860">
    <property type="entry name" value="Leucine Dehydrogenase, chain A, domain 1"/>
    <property type="match status" value="1"/>
</dbReference>
<dbReference type="GO" id="GO:0000105">
    <property type="term" value="P:L-histidine biosynthetic process"/>
    <property type="evidence" value="ECO:0007669"/>
    <property type="project" value="UniProtKB-KW"/>
</dbReference>
<comment type="catalytic activity">
    <reaction evidence="12">
        <text>(6R)-5,10-methylene-5,6,7,8-tetrahydrofolate + NADP(+) = (6R)-5,10-methenyltetrahydrofolate + NADPH</text>
        <dbReference type="Rhea" id="RHEA:22812"/>
        <dbReference type="ChEBI" id="CHEBI:15636"/>
        <dbReference type="ChEBI" id="CHEBI:57455"/>
        <dbReference type="ChEBI" id="CHEBI:57783"/>
        <dbReference type="ChEBI" id="CHEBI:58349"/>
        <dbReference type="EC" id="1.5.1.5"/>
    </reaction>
</comment>
<evidence type="ECO:0000259" key="14">
    <source>
        <dbReference type="Pfam" id="PF02882"/>
    </source>
</evidence>
<keyword evidence="16" id="KW-1185">Reference proteome</keyword>
<dbReference type="InterPro" id="IPR036291">
    <property type="entry name" value="NAD(P)-bd_dom_sf"/>
</dbReference>
<dbReference type="Pfam" id="PF00763">
    <property type="entry name" value="THF_DHG_CYH"/>
    <property type="match status" value="1"/>
</dbReference>
<evidence type="ECO:0000256" key="2">
    <source>
        <dbReference type="ARBA" id="ARBA00011738"/>
    </source>
</evidence>
<organism evidence="15 16">
    <name type="scientific">Syntrophomonas zehnderi OL-4</name>
    <dbReference type="NCBI Taxonomy" id="690567"/>
    <lineage>
        <taxon>Bacteria</taxon>
        <taxon>Bacillati</taxon>
        <taxon>Bacillota</taxon>
        <taxon>Clostridia</taxon>
        <taxon>Eubacteriales</taxon>
        <taxon>Syntrophomonadaceae</taxon>
        <taxon>Syntrophomonas</taxon>
    </lineage>
</organism>
<dbReference type="PANTHER" id="PTHR48099:SF5">
    <property type="entry name" value="C-1-TETRAHYDROFOLATE SYNTHASE, CYTOPLASMIC"/>
    <property type="match status" value="1"/>
</dbReference>
<dbReference type="AlphaFoldDB" id="A0A0E4GDK6"/>
<dbReference type="Gene3D" id="3.40.50.720">
    <property type="entry name" value="NAD(P)-binding Rossmann-like Domain"/>
    <property type="match status" value="1"/>
</dbReference>
<comment type="function">
    <text evidence="12">Catalyzes the oxidation of 5,10-methylenetetrahydrofolate to 5,10-methenyltetrahydrofolate and then the hydrolysis of 5,10-methenyltetrahydrofolate to 10-formyltetrahydrofolate.</text>
</comment>
<keyword evidence="8 12" id="KW-0560">Oxidoreductase</keyword>
<keyword evidence="10 12" id="KW-0486">Methionine biosynthesis</keyword>
<dbReference type="InterPro" id="IPR000672">
    <property type="entry name" value="THF_DH/CycHdrlase"/>
</dbReference>
<evidence type="ECO:0000256" key="12">
    <source>
        <dbReference type="HAMAP-Rule" id="MF_01576"/>
    </source>
</evidence>